<name>X8BGW5_MYCXE</name>
<dbReference type="EMBL" id="JAOB01000042">
    <property type="protein sequence ID" value="EUA42488.1"/>
    <property type="molecule type" value="Genomic_DNA"/>
</dbReference>
<accession>X8BGW5</accession>
<dbReference type="AlphaFoldDB" id="X8BGW5"/>
<sequence>MAGLSPSDPVALVCAEKHSVDRPAQSCEPELVRRRITKALPALIRDRQ</sequence>
<reference evidence="1" key="1">
    <citation type="submission" date="2014-01" db="EMBL/GenBank/DDBJ databases">
        <authorList>
            <person name="Brown-Elliot B."/>
            <person name="Wallace R."/>
            <person name="Lenaerts A."/>
            <person name="Ordway D."/>
            <person name="DeGroote M.A."/>
            <person name="Parker T."/>
            <person name="Sizemore C."/>
            <person name="Tallon L.J."/>
            <person name="Sadzewicz L.K."/>
            <person name="Sengamalay N."/>
            <person name="Fraser C.M."/>
            <person name="Hine E."/>
            <person name="Shefchek K.A."/>
            <person name="Das S.P."/>
            <person name="Tettelin H."/>
        </authorList>
    </citation>
    <scope>NUCLEOTIDE SEQUENCE [LARGE SCALE GENOMIC DNA]</scope>
    <source>
        <strain evidence="1">4042</strain>
    </source>
</reference>
<proteinExistence type="predicted"/>
<evidence type="ECO:0000313" key="1">
    <source>
        <dbReference type="EMBL" id="EUA42488.1"/>
    </source>
</evidence>
<comment type="caution">
    <text evidence="1">The sequence shown here is derived from an EMBL/GenBank/DDBJ whole genome shotgun (WGS) entry which is preliminary data.</text>
</comment>
<protein>
    <submittedName>
        <fullName evidence="1">Short-chain type dehydrogenase/reductase domain protein</fullName>
    </submittedName>
</protein>
<organism evidence="1">
    <name type="scientific">Mycobacterium xenopi 4042</name>
    <dbReference type="NCBI Taxonomy" id="1299334"/>
    <lineage>
        <taxon>Bacteria</taxon>
        <taxon>Bacillati</taxon>
        <taxon>Actinomycetota</taxon>
        <taxon>Actinomycetes</taxon>
        <taxon>Mycobacteriales</taxon>
        <taxon>Mycobacteriaceae</taxon>
        <taxon>Mycobacterium</taxon>
    </lineage>
</organism>
<gene>
    <name evidence="1" type="ORF">I553_6348</name>
</gene>